<keyword evidence="3" id="KW-1185">Reference proteome</keyword>
<evidence type="ECO:0008006" key="4">
    <source>
        <dbReference type="Google" id="ProtNLM"/>
    </source>
</evidence>
<dbReference type="GO" id="GO:0003676">
    <property type="term" value="F:nucleic acid binding"/>
    <property type="evidence" value="ECO:0007669"/>
    <property type="project" value="InterPro"/>
</dbReference>
<feature type="signal peptide" evidence="1">
    <location>
        <begin position="1"/>
        <end position="22"/>
    </location>
</feature>
<evidence type="ECO:0000313" key="2">
    <source>
        <dbReference type="EMBL" id="OBZ81587.1"/>
    </source>
</evidence>
<comment type="caution">
    <text evidence="2">The sequence shown here is derived from an EMBL/GenBank/DDBJ whole genome shotgun (WGS) entry which is preliminary data.</text>
</comment>
<protein>
    <recommendedName>
        <fullName evidence="4">3'-5' exonuclease domain-containing protein</fullName>
    </recommendedName>
</protein>
<feature type="chain" id="PRO_5008889345" description="3'-5' exonuclease domain-containing protein" evidence="1">
    <location>
        <begin position="23"/>
        <end position="1024"/>
    </location>
</feature>
<reference evidence="2 3" key="1">
    <citation type="submission" date="2016-03" db="EMBL/GenBank/DDBJ databases">
        <title>Choanephora cucurbitarum.</title>
        <authorList>
            <person name="Min B."/>
            <person name="Park H."/>
            <person name="Park J.-H."/>
            <person name="Shin H.-D."/>
            <person name="Choi I.-G."/>
        </authorList>
    </citation>
    <scope>NUCLEOTIDE SEQUENCE [LARGE SCALE GENOMIC DNA]</scope>
    <source>
        <strain evidence="2 3">KUS-F28377</strain>
    </source>
</reference>
<dbReference type="Proteomes" id="UP000093000">
    <property type="component" value="Unassembled WGS sequence"/>
</dbReference>
<dbReference type="InParanoid" id="A0A1C7MXL8"/>
<name>A0A1C7MXL8_9FUNG</name>
<evidence type="ECO:0000313" key="3">
    <source>
        <dbReference type="Proteomes" id="UP000093000"/>
    </source>
</evidence>
<keyword evidence="1" id="KW-0732">Signal</keyword>
<dbReference type="InterPro" id="IPR036397">
    <property type="entry name" value="RNaseH_sf"/>
</dbReference>
<sequence>MHMTLKSLSSFLLNFKLNFLLSLPIEENSVGPERFQKILRELHVLRHDRVELQYLLSEYSKRNGISQYFSNSPPEDFSSFNDQKRYAGFVPTGTYIRTVYTEIIKVLQPKMDKHMMLLDGKILKGDYSFKFPKHMTKINDTSVFTGLYIMTNEYEEIVHQVLVPSEALSYLKHSFEKMREAYFDYDNVKGDQSFVEGIFESLKEGVEPADVEKMNTLSADSSTYLQLPSDINVLYLCRDFDTMEISLGSLLEEIKSSTGDGSDVAIGFDCEWDICYSEGVDSCRVDVIQMAFAKNVYVLHIDRCWTSLPISLMMILEDESIKKVGRQVGGDLSRLSKNVWANLAIYEATKAIPEAGSRINSKNCIPGTFVSLKPRDNKNVERGSCLFRVTKVNIPSYMVNPENHEARGSTVLVCLGSLSEPEFVIKVFNSDLITATREEVKEAGICVHPASQRIDVQQDTPVANSINDSGESVEIVESTNDADINIAFNTMFSDNSSNVDRKSFEHGYQLFTSNLKISQIIHEQHDDKRVFTRVVKDVFHLMDMIKPYNLFVLDEDDKKSVSDALSKNGESWEMKMKYDRNWIWERVKRKICSPIILLPVLQSLFLSFGPLRCSKSGRSLFDKVSWAQALSVLKTVQLGHVLDPPGVQLYYKKQKKDKYGLTLYRCARGTNSLEGRVHQNLIRKFGSFGAGPELASAMLVEYRLRHNFDVGTFNRLGLEYKGHYDPWLTQHLDYLRQAMQMANRGLKYLAIEINALKFRGSEEVFGICPLPGEEMQRLGIEKETPSVPSQPFPKSKSFPKSGDDYVLETSTRINLNFDHLTKKWNTFCEGERVFYKTLEHLEKYCRHWKEQKLARTTHQAHYSTISPIESQICEKNSASVHLPSVVPSLPKQNNSRNLLAPINIAVPEIPLPERVAPDHHHLPNYHYNSYYYRIPAQIISVSSTVATYKTIRTQERQSIIATPYHPYSNNSHALKKTCKGCGNVLCNGKMRRSNCKNPICLKCKSKQCEGVWDKMKCQNPTSIN</sequence>
<organism evidence="2 3">
    <name type="scientific">Choanephora cucurbitarum</name>
    <dbReference type="NCBI Taxonomy" id="101091"/>
    <lineage>
        <taxon>Eukaryota</taxon>
        <taxon>Fungi</taxon>
        <taxon>Fungi incertae sedis</taxon>
        <taxon>Mucoromycota</taxon>
        <taxon>Mucoromycotina</taxon>
        <taxon>Mucoromycetes</taxon>
        <taxon>Mucorales</taxon>
        <taxon>Mucorineae</taxon>
        <taxon>Choanephoraceae</taxon>
        <taxon>Choanephoroideae</taxon>
        <taxon>Choanephora</taxon>
    </lineage>
</organism>
<evidence type="ECO:0000256" key="1">
    <source>
        <dbReference type="SAM" id="SignalP"/>
    </source>
</evidence>
<dbReference type="SUPFAM" id="SSF53098">
    <property type="entry name" value="Ribonuclease H-like"/>
    <property type="match status" value="1"/>
</dbReference>
<dbReference type="Gene3D" id="3.30.420.10">
    <property type="entry name" value="Ribonuclease H-like superfamily/Ribonuclease H"/>
    <property type="match status" value="1"/>
</dbReference>
<dbReference type="InterPro" id="IPR012337">
    <property type="entry name" value="RNaseH-like_sf"/>
</dbReference>
<dbReference type="EMBL" id="LUGH01001137">
    <property type="protein sequence ID" value="OBZ81587.1"/>
    <property type="molecule type" value="Genomic_DNA"/>
</dbReference>
<gene>
    <name evidence="2" type="ORF">A0J61_10363</name>
</gene>
<dbReference type="OrthoDB" id="2284808at2759"/>
<accession>A0A1C7MXL8</accession>
<proteinExistence type="predicted"/>
<dbReference type="AlphaFoldDB" id="A0A1C7MXL8"/>